<protein>
    <submittedName>
        <fullName evidence="1">Uncharacterized conserved protein</fullName>
    </submittedName>
</protein>
<proteinExistence type="predicted"/>
<reference evidence="1 2" key="1">
    <citation type="journal article" date="2008" name="PLoS Genet.">
        <title>The genome of Borrelia recurrentis, the agent of deadly louse-borne relapsing fever, is a degraded subset of tick-borne Borrelia duttonii.</title>
        <authorList>
            <person name="Lescot M."/>
            <person name="Audic S."/>
            <person name="Robert C."/>
            <person name="Nguyen T.T."/>
            <person name="Blanc G."/>
            <person name="Cutler S.J."/>
            <person name="Wincker P."/>
            <person name="Couloux A."/>
            <person name="Claverie J.-M."/>
            <person name="Raoult D."/>
            <person name="Drancourt M."/>
        </authorList>
    </citation>
    <scope>NUCLEOTIDE SEQUENCE [LARGE SCALE GENOMIC DNA]</scope>
    <source>
        <strain evidence="1 2">Ly</strain>
    </source>
</reference>
<geneLocation type="plasmid" evidence="1 2">
    <name>pl70</name>
</geneLocation>
<evidence type="ECO:0000313" key="1">
    <source>
        <dbReference type="EMBL" id="ACH94196.1"/>
    </source>
</evidence>
<dbReference type="AlphaFoldDB" id="B5RPB0"/>
<dbReference type="HOGENOM" id="CLU_163182_0_0_12"/>
<evidence type="ECO:0000313" key="2">
    <source>
        <dbReference type="Proteomes" id="UP000000611"/>
    </source>
</evidence>
<accession>B5RPB0</accession>
<dbReference type="Proteomes" id="UP000000611">
    <property type="component" value="Plasmid pl70"/>
</dbReference>
<gene>
    <name evidence="1" type="ordered locus">BDU_2019</name>
</gene>
<keyword evidence="1" id="KW-0614">Plasmid</keyword>
<dbReference type="KEGG" id="bdu:BDU_2019"/>
<sequence length="124" mass="14130">MSAIRSVNKLFDAVVAKDSLLEELDGLVGESNTNLVREGMKLTSNILSFIYYIKNEIAKSNEKKRAFEIFDSKLQGVLDVSIAACRAIEDGENWDEYNRLIKLRGQIANEILQKFKSESVNHYR</sequence>
<dbReference type="OrthoDB" id="350994at2"/>
<dbReference type="EMBL" id="CP000990">
    <property type="protein sequence ID" value="ACH94196.1"/>
    <property type="molecule type" value="Genomic_DNA"/>
</dbReference>
<dbReference type="RefSeq" id="WP_012539641.1">
    <property type="nucleotide sequence ID" value="NC_011256.1"/>
</dbReference>
<organism evidence="1 2">
    <name type="scientific">Borrelia duttonii (strain Ly)</name>
    <dbReference type="NCBI Taxonomy" id="412419"/>
    <lineage>
        <taxon>Bacteria</taxon>
        <taxon>Pseudomonadati</taxon>
        <taxon>Spirochaetota</taxon>
        <taxon>Spirochaetia</taxon>
        <taxon>Spirochaetales</taxon>
        <taxon>Borreliaceae</taxon>
        <taxon>Borrelia</taxon>
    </lineage>
</organism>
<keyword evidence="2" id="KW-1185">Reference proteome</keyword>
<name>B5RPB0_BORDL</name>